<sequence>MIKALGKDVGRGRQRSDRSDFWVSPPQRYVVNRHSPKVVPHSLSVIVVVDPHMVEPTAFLQPIAPLVSDAGSRAATENGSVSSPGPNSASDAVIPSFFRMNVYVWEDTTLREIVEEVLSSSAAAKEVLLPSDAAAVPAAEGEGEASKPSLSSGEEKAEKTEGGEEKDNCKNNSAPREEAGEAADGASVEFDDGSVSVNGDVAGEEPATKRVRTEGEKTQEPSREAPPSAAGAQRGNRRPQRMPVAKVRVSHVFVDADKKPQVRDMAVLRVDRPVFHAGDYTTMHEIRTSKAGGRGWKNGDLLVLSPTIRHYKTASS</sequence>
<accession>A0A3R7L6W1</accession>
<feature type="region of interest" description="Disordered" evidence="1">
    <location>
        <begin position="135"/>
        <end position="244"/>
    </location>
</feature>
<reference evidence="2 3" key="1">
    <citation type="journal article" date="2018" name="BMC Genomics">
        <title>Genomic comparison of Trypanosoma conorhini and Trypanosoma rangeli to Trypanosoma cruzi strains of high and low virulence.</title>
        <authorList>
            <person name="Bradwell K.R."/>
            <person name="Koparde V.N."/>
            <person name="Matveyev A.V."/>
            <person name="Serrano M.G."/>
            <person name="Alves J.M."/>
            <person name="Parikh H."/>
            <person name="Huang B."/>
            <person name="Lee V."/>
            <person name="Espinosa-Alvarez O."/>
            <person name="Ortiz P.A."/>
            <person name="Costa-Martins A.G."/>
            <person name="Teixeira M.M."/>
            <person name="Buck G.A."/>
        </authorList>
    </citation>
    <scope>NUCLEOTIDE SEQUENCE [LARGE SCALE GENOMIC DNA]</scope>
    <source>
        <strain evidence="2 3">025E</strain>
    </source>
</reference>
<protein>
    <submittedName>
        <fullName evidence="2">Putative trans-sialidase</fullName>
    </submittedName>
</protein>
<keyword evidence="3" id="KW-1185">Reference proteome</keyword>
<feature type="compositionally biased region" description="Basic and acidic residues" evidence="1">
    <location>
        <begin position="153"/>
        <end position="179"/>
    </location>
</feature>
<dbReference type="OrthoDB" id="248102at2759"/>
<gene>
    <name evidence="2" type="ORF">Tco025E_03181</name>
</gene>
<proteinExistence type="predicted"/>
<name>A0A3R7L6W1_9TRYP</name>
<dbReference type="RefSeq" id="XP_029229797.1">
    <property type="nucleotide sequence ID" value="XM_029370103.1"/>
</dbReference>
<evidence type="ECO:0000313" key="2">
    <source>
        <dbReference type="EMBL" id="RNF22249.1"/>
    </source>
</evidence>
<dbReference type="Proteomes" id="UP000284403">
    <property type="component" value="Unassembled WGS sequence"/>
</dbReference>
<feature type="region of interest" description="Disordered" evidence="1">
    <location>
        <begin position="1"/>
        <end position="20"/>
    </location>
</feature>
<evidence type="ECO:0000313" key="3">
    <source>
        <dbReference type="Proteomes" id="UP000284403"/>
    </source>
</evidence>
<evidence type="ECO:0000256" key="1">
    <source>
        <dbReference type="SAM" id="MobiDB-lite"/>
    </source>
</evidence>
<organism evidence="2 3">
    <name type="scientific">Trypanosoma conorhini</name>
    <dbReference type="NCBI Taxonomy" id="83891"/>
    <lineage>
        <taxon>Eukaryota</taxon>
        <taxon>Discoba</taxon>
        <taxon>Euglenozoa</taxon>
        <taxon>Kinetoplastea</taxon>
        <taxon>Metakinetoplastina</taxon>
        <taxon>Trypanosomatida</taxon>
        <taxon>Trypanosomatidae</taxon>
        <taxon>Trypanosoma</taxon>
    </lineage>
</organism>
<comment type="caution">
    <text evidence="2">The sequence shown here is derived from an EMBL/GenBank/DDBJ whole genome shotgun (WGS) entry which is preliminary data.</text>
</comment>
<feature type="compositionally biased region" description="Basic and acidic residues" evidence="1">
    <location>
        <begin position="206"/>
        <end position="223"/>
    </location>
</feature>
<dbReference type="EMBL" id="MKKU01000140">
    <property type="protein sequence ID" value="RNF22249.1"/>
    <property type="molecule type" value="Genomic_DNA"/>
</dbReference>
<dbReference type="AlphaFoldDB" id="A0A3R7L6W1"/>
<dbReference type="GeneID" id="40316792"/>